<dbReference type="Gene3D" id="3.40.50.720">
    <property type="entry name" value="NAD(P)-binding Rossmann-like Domain"/>
    <property type="match status" value="1"/>
</dbReference>
<evidence type="ECO:0000313" key="3">
    <source>
        <dbReference type="EMBL" id="CAD9393024.1"/>
    </source>
</evidence>
<proteinExistence type="predicted"/>
<evidence type="ECO:0000256" key="1">
    <source>
        <dbReference type="ARBA" id="ARBA00023002"/>
    </source>
</evidence>
<dbReference type="InterPro" id="IPR006096">
    <property type="entry name" value="Glu/Leu/Phe/Val/Trp_DH_C"/>
</dbReference>
<dbReference type="EMBL" id="HBGS01013227">
    <property type="protein sequence ID" value="CAD9393024.1"/>
    <property type="molecule type" value="Transcribed_RNA"/>
</dbReference>
<reference evidence="3" key="1">
    <citation type="submission" date="2021-01" db="EMBL/GenBank/DDBJ databases">
        <authorList>
            <person name="Corre E."/>
            <person name="Pelletier E."/>
            <person name="Niang G."/>
            <person name="Scheremetjew M."/>
            <person name="Finn R."/>
            <person name="Kale V."/>
            <person name="Holt S."/>
            <person name="Cochrane G."/>
            <person name="Meng A."/>
            <person name="Brown T."/>
            <person name="Cohen L."/>
        </authorList>
    </citation>
    <scope>NUCLEOTIDE SEQUENCE</scope>
    <source>
        <strain evidence="3">CCMP1381</strain>
    </source>
</reference>
<dbReference type="SMART" id="SM00839">
    <property type="entry name" value="ELFV_dehydrog"/>
    <property type="match status" value="1"/>
</dbReference>
<organism evidence="3">
    <name type="scientific">Octactis speculum</name>
    <dbReference type="NCBI Taxonomy" id="3111310"/>
    <lineage>
        <taxon>Eukaryota</taxon>
        <taxon>Sar</taxon>
        <taxon>Stramenopiles</taxon>
        <taxon>Ochrophyta</taxon>
        <taxon>Dictyochophyceae</taxon>
        <taxon>Dictyochales</taxon>
        <taxon>Dictyochaceae</taxon>
        <taxon>Octactis</taxon>
    </lineage>
</organism>
<dbReference type="GO" id="GO:0004352">
    <property type="term" value="F:glutamate dehydrogenase (NAD+) activity"/>
    <property type="evidence" value="ECO:0007669"/>
    <property type="project" value="TreeGrafter"/>
</dbReference>
<dbReference type="SUPFAM" id="SSF51735">
    <property type="entry name" value="NAD(P)-binding Rossmann-fold domains"/>
    <property type="match status" value="1"/>
</dbReference>
<feature type="domain" description="Glutamate/phenylalanine/leucine/valine/L-tryptophan dehydrogenase C-terminal" evidence="2">
    <location>
        <begin position="3"/>
        <end position="228"/>
    </location>
</feature>
<gene>
    <name evidence="3" type="ORF">DSPE1174_LOCUS6986</name>
</gene>
<dbReference type="PANTHER" id="PTHR11606:SF39">
    <property type="entry name" value="GLUTAMATE_PHENYLALANINE_LEUCINE_VALINE_L-TRYPTOPHAN DEHYDROGENASE C-TERMINAL DOMAIN-CONTAINING PROTEIN"/>
    <property type="match status" value="1"/>
</dbReference>
<accession>A0A7S2BCL8</accession>
<name>A0A7S2BCL8_9STRA</name>
<dbReference type="GO" id="GO:0005739">
    <property type="term" value="C:mitochondrion"/>
    <property type="evidence" value="ECO:0007669"/>
    <property type="project" value="TreeGrafter"/>
</dbReference>
<dbReference type="Pfam" id="PF00208">
    <property type="entry name" value="ELFV_dehydrog"/>
    <property type="match status" value="1"/>
</dbReference>
<dbReference type="InterPro" id="IPR036291">
    <property type="entry name" value="NAD(P)-bd_dom_sf"/>
</dbReference>
<protein>
    <recommendedName>
        <fullName evidence="2">Glutamate/phenylalanine/leucine/valine/L-tryptophan dehydrogenase C-terminal domain-containing protein</fullName>
    </recommendedName>
</protein>
<dbReference type="PANTHER" id="PTHR11606">
    <property type="entry name" value="GLUTAMATE DEHYDROGENASE"/>
    <property type="match status" value="1"/>
</dbReference>
<dbReference type="GO" id="GO:0006538">
    <property type="term" value="P:L-glutamate catabolic process"/>
    <property type="evidence" value="ECO:0007669"/>
    <property type="project" value="TreeGrafter"/>
</dbReference>
<keyword evidence="1" id="KW-0560">Oxidoreductase</keyword>
<sequence>MGMHPNTTGRPFTVKMTGGPDGDVAGNMLKILAREYGEDALVVGLADASGSAEDPEGLDAHELARLVREERAVSDFNPALIGPKGILHSSSTIEGQRARNTMHNRVVADAFIPAGGRPATINEDNWNAFLLPDGMPSSQLIVEGANLFITPGARQKLFDEAAVRIVKDSSANKCGVICSSFEIMCSMLLNESEFTSSKEHIVEDVLTRLRQLARLEADLLFKEFNDLPGALPHFSERISVAINRMTDALAEALDTPEGKEHYESLLALVIKDHMPKSLAKKSASRMESLLPEQYLKNAMASTLASRIVYREGVQYVENQTDNGMLAKLAFRYLEAEQYVAEVMKSLDSADWKGDDAAKASAVAMLRHGAVRSYLTEPMTRACEDASK</sequence>
<dbReference type="AlphaFoldDB" id="A0A7S2BCL8"/>
<evidence type="ECO:0000259" key="2">
    <source>
        <dbReference type="SMART" id="SM00839"/>
    </source>
</evidence>